<gene>
    <name evidence="2" type="ORF">CR152_23430</name>
</gene>
<dbReference type="KEGG" id="mass:CR152_23430"/>
<sequence length="551" mass="60914">MPHIPPFLARLGLDRSADERAIRRAYARQLKQIDQETEAYRFQILRTDYESALAWLSWASYEDEDDGDDGIDDGGENSSASADAGRANDGGPEPQQPSYAPSQAPVAYNVPTYRADADVAPSARDAGMETDPEQLADAVFQQFLDALTNLRAGRMLYDDGLWADELQRCLNDDRLLNIAARMVFEARITYFLAGTRQLGHETLFFAALSVFGWMSDRHRLERFGHPGAIVNRAIDERNMFHVQDQADRVGQQEVLSALRRPALPRLGEVRRMMPHLQTMMARFPVLMRIVADEEAIGRWQEAYAGLTAKSGAPLTVKESEWAAAGETEKSGASYGWIIGVMILLSTLFNTMRSKSPSIPIAPPPTLESLSEAPWRPSTPKLGQEQDYAPLLTAMNKNPRTAPGTARPQGEPLTRAQLDEIGSRIDYKVDKDAAPGLRSVEFEVLLDAKGKVKSLKKLSGSGDQRYEDAVAKAMRETKPFPASTTRFFSVTHSVRITRVLRPPQFVSPPVPVFPPPSRELGQAPSAPEPADTKPRPAPPPPDEANEDPLTTQ</sequence>
<feature type="compositionally biased region" description="Low complexity" evidence="1">
    <location>
        <begin position="92"/>
        <end position="103"/>
    </location>
</feature>
<dbReference type="AlphaFoldDB" id="A0A2D2DQ82"/>
<dbReference type="Gene3D" id="3.30.1150.10">
    <property type="match status" value="1"/>
</dbReference>
<dbReference type="OrthoDB" id="5524449at2"/>
<evidence type="ECO:0008006" key="4">
    <source>
        <dbReference type="Google" id="ProtNLM"/>
    </source>
</evidence>
<dbReference type="SUPFAM" id="SSF74653">
    <property type="entry name" value="TolA/TonB C-terminal domain"/>
    <property type="match status" value="1"/>
</dbReference>
<dbReference type="RefSeq" id="WP_099879038.1">
    <property type="nucleotide sequence ID" value="NZ_CP024608.1"/>
</dbReference>
<organism evidence="2 3">
    <name type="scientific">Massilia violaceinigra</name>
    <dbReference type="NCBI Taxonomy" id="2045208"/>
    <lineage>
        <taxon>Bacteria</taxon>
        <taxon>Pseudomonadati</taxon>
        <taxon>Pseudomonadota</taxon>
        <taxon>Betaproteobacteria</taxon>
        <taxon>Burkholderiales</taxon>
        <taxon>Oxalobacteraceae</taxon>
        <taxon>Telluria group</taxon>
        <taxon>Massilia</taxon>
    </lineage>
</organism>
<evidence type="ECO:0000313" key="2">
    <source>
        <dbReference type="EMBL" id="ATQ77138.1"/>
    </source>
</evidence>
<reference evidence="2" key="1">
    <citation type="submission" date="2017-10" db="EMBL/GenBank/DDBJ databases">
        <title>Massilia psychrophilum sp. nov., a novel purple-pigmented bacterium isolated from Tianshan glacier, Xinjiang Municipality, China.</title>
        <authorList>
            <person name="Wang H."/>
        </authorList>
    </citation>
    <scope>NUCLEOTIDE SEQUENCE [LARGE SCALE GENOMIC DNA]</scope>
    <source>
        <strain evidence="2">B2</strain>
    </source>
</reference>
<feature type="compositionally biased region" description="Acidic residues" evidence="1">
    <location>
        <begin position="64"/>
        <end position="75"/>
    </location>
</feature>
<evidence type="ECO:0000313" key="3">
    <source>
        <dbReference type="Proteomes" id="UP000229897"/>
    </source>
</evidence>
<feature type="compositionally biased region" description="Pro residues" evidence="1">
    <location>
        <begin position="504"/>
        <end position="516"/>
    </location>
</feature>
<accession>A0A2D2DQ82</accession>
<dbReference type="Proteomes" id="UP000229897">
    <property type="component" value="Chromosome"/>
</dbReference>
<keyword evidence="3" id="KW-1185">Reference proteome</keyword>
<feature type="region of interest" description="Disordered" evidence="1">
    <location>
        <begin position="503"/>
        <end position="551"/>
    </location>
</feature>
<dbReference type="Pfam" id="PF13103">
    <property type="entry name" value="TonB_2"/>
    <property type="match status" value="1"/>
</dbReference>
<dbReference type="EMBL" id="CP024608">
    <property type="protein sequence ID" value="ATQ77138.1"/>
    <property type="molecule type" value="Genomic_DNA"/>
</dbReference>
<evidence type="ECO:0000256" key="1">
    <source>
        <dbReference type="SAM" id="MobiDB-lite"/>
    </source>
</evidence>
<name>A0A2D2DQ82_9BURK</name>
<proteinExistence type="predicted"/>
<feature type="region of interest" description="Disordered" evidence="1">
    <location>
        <begin position="64"/>
        <end position="103"/>
    </location>
</feature>
<protein>
    <recommendedName>
        <fullName evidence="4">TonB C-terminal domain-containing protein</fullName>
    </recommendedName>
</protein>